<dbReference type="GO" id="GO:0008610">
    <property type="term" value="P:lipid biosynthetic process"/>
    <property type="evidence" value="ECO:0007669"/>
    <property type="project" value="UniProtKB-ARBA"/>
</dbReference>
<dbReference type="GO" id="GO:0009366">
    <property type="term" value="C:enterobactin synthetase complex"/>
    <property type="evidence" value="ECO:0007669"/>
    <property type="project" value="TreeGrafter"/>
</dbReference>
<dbReference type="EMBL" id="BLAE01000003">
    <property type="protein sequence ID" value="GES06521.1"/>
    <property type="molecule type" value="Genomic_DNA"/>
</dbReference>
<dbReference type="GO" id="GO:0043041">
    <property type="term" value="P:amino acid activation for nonribosomal peptide biosynthetic process"/>
    <property type="evidence" value="ECO:0007669"/>
    <property type="project" value="TreeGrafter"/>
</dbReference>
<gene>
    <name evidence="2" type="ORF">Amac_001160</name>
</gene>
<keyword evidence="3" id="KW-1185">Reference proteome</keyword>
<evidence type="ECO:0000313" key="3">
    <source>
        <dbReference type="Proteomes" id="UP000331127"/>
    </source>
</evidence>
<dbReference type="GO" id="GO:0009239">
    <property type="term" value="P:enterobactin biosynthetic process"/>
    <property type="evidence" value="ECO:0007669"/>
    <property type="project" value="TreeGrafter"/>
</dbReference>
<dbReference type="Gene3D" id="3.30.559.10">
    <property type="entry name" value="Chloramphenicol acetyltransferase-like domain"/>
    <property type="match status" value="1"/>
</dbReference>
<comment type="caution">
    <text evidence="2">The sequence shown here is derived from an EMBL/GenBank/DDBJ whole genome shotgun (WGS) entry which is preliminary data.</text>
</comment>
<name>A0A5M3WHC3_9ACTN</name>
<evidence type="ECO:0000259" key="1">
    <source>
        <dbReference type="Pfam" id="PF00668"/>
    </source>
</evidence>
<dbReference type="GO" id="GO:0031177">
    <property type="term" value="F:phosphopantetheine binding"/>
    <property type="evidence" value="ECO:0007669"/>
    <property type="project" value="TreeGrafter"/>
</dbReference>
<dbReference type="Pfam" id="PF00668">
    <property type="entry name" value="Condensation"/>
    <property type="match status" value="1"/>
</dbReference>
<proteinExistence type="predicted"/>
<dbReference type="AlphaFoldDB" id="A0A5M3WHC3"/>
<dbReference type="PANTHER" id="PTHR45527">
    <property type="entry name" value="NONRIBOSOMAL PEPTIDE SYNTHETASE"/>
    <property type="match status" value="1"/>
</dbReference>
<dbReference type="PANTHER" id="PTHR45527:SF1">
    <property type="entry name" value="FATTY ACID SYNTHASE"/>
    <property type="match status" value="1"/>
</dbReference>
<accession>A0A5M3WHC3</accession>
<dbReference type="Proteomes" id="UP000331127">
    <property type="component" value="Unassembled WGS sequence"/>
</dbReference>
<feature type="domain" description="Condensation" evidence="1">
    <location>
        <begin position="54"/>
        <end position="349"/>
    </location>
</feature>
<protein>
    <recommendedName>
        <fullName evidence="1">Condensation domain-containing protein</fullName>
    </recommendedName>
</protein>
<dbReference type="SUPFAM" id="SSF52777">
    <property type="entry name" value="CoA-dependent acyltransferases"/>
    <property type="match status" value="2"/>
</dbReference>
<dbReference type="RefSeq" id="WP_155352261.1">
    <property type="nucleotide sequence ID" value="NZ_BAAAHL010000022.1"/>
</dbReference>
<dbReference type="Gene3D" id="3.30.559.30">
    <property type="entry name" value="Nonribosomal peptide synthetase, condensation domain"/>
    <property type="match status" value="1"/>
</dbReference>
<dbReference type="InterPro" id="IPR023213">
    <property type="entry name" value="CAT-like_dom_sf"/>
</dbReference>
<sequence length="457" mass="50302">MSERVRFSGGRGGRANLAWGQRSIYEAMRQAGPASAHYFNLWRVLPMPRGRGPYTVEQVTSAVVALVARHDSLRSRIALHADGQPFQIVSETGWLERQVLAATEQEAEKAAEGLVLDLAARSFDLVEEWPVRIGLITVDDVVRQVGVVLCHTAVDGYAADIVVRDLRQLLLRGSLARPPSQQVLDLVAEQESGVGRNRSERALAHWEAGYRKGPPTMFPDLVAEPGSPRWSKAMLESRALEDAVTIVAARHHMSTATVLLTAVSALIGTITPHETCVITPIVHNRFRPETRDLVTSLSQLGLFTMSPDPDATLAETLEATLPEAMRAYRHAQYDQLAWEAMVERVSADRAVKVDPSCCFNDMRPVDHSALQESSPGEDAIRTSVTSSRIEWLPGVDHFTCNFCFFVTRQSGILSIGLNADTCRLPQSRMVGLLRAVEELVVESAFRDARPGELEVAP</sequence>
<dbReference type="GO" id="GO:0005829">
    <property type="term" value="C:cytosol"/>
    <property type="evidence" value="ECO:0007669"/>
    <property type="project" value="TreeGrafter"/>
</dbReference>
<evidence type="ECO:0000313" key="2">
    <source>
        <dbReference type="EMBL" id="GES06521.1"/>
    </source>
</evidence>
<dbReference type="InterPro" id="IPR001242">
    <property type="entry name" value="Condensation_dom"/>
</dbReference>
<dbReference type="OrthoDB" id="3405520at2"/>
<reference evidence="2 3" key="1">
    <citation type="submission" date="2019-10" db="EMBL/GenBank/DDBJ databases">
        <title>Whole genome shotgun sequence of Acrocarpospora macrocephala NBRC 16266.</title>
        <authorList>
            <person name="Ichikawa N."/>
            <person name="Kimura A."/>
            <person name="Kitahashi Y."/>
            <person name="Komaki H."/>
            <person name="Oguchi A."/>
        </authorList>
    </citation>
    <scope>NUCLEOTIDE SEQUENCE [LARGE SCALE GENOMIC DNA]</scope>
    <source>
        <strain evidence="2 3">NBRC 16266</strain>
    </source>
</reference>
<dbReference type="GO" id="GO:0047527">
    <property type="term" value="F:2,3-dihydroxybenzoate-serine ligase activity"/>
    <property type="evidence" value="ECO:0007669"/>
    <property type="project" value="TreeGrafter"/>
</dbReference>
<organism evidence="2 3">
    <name type="scientific">Acrocarpospora macrocephala</name>
    <dbReference type="NCBI Taxonomy" id="150177"/>
    <lineage>
        <taxon>Bacteria</taxon>
        <taxon>Bacillati</taxon>
        <taxon>Actinomycetota</taxon>
        <taxon>Actinomycetes</taxon>
        <taxon>Streptosporangiales</taxon>
        <taxon>Streptosporangiaceae</taxon>
        <taxon>Acrocarpospora</taxon>
    </lineage>
</organism>